<keyword evidence="12" id="KW-0653">Protein transport</keyword>
<evidence type="ECO:0000313" key="19">
    <source>
        <dbReference type="Proteomes" id="UP000077315"/>
    </source>
</evidence>
<evidence type="ECO:0000256" key="5">
    <source>
        <dbReference type="ARBA" id="ARBA00022640"/>
    </source>
</evidence>
<keyword evidence="5" id="KW-0934">Plastid</keyword>
<protein>
    <recommendedName>
        <fullName evidence="17">AIG1-type G domain-containing protein</fullName>
    </recommendedName>
</protein>
<dbReference type="GO" id="GO:0046872">
    <property type="term" value="F:metal ion binding"/>
    <property type="evidence" value="ECO:0007669"/>
    <property type="project" value="UniProtKB-KW"/>
</dbReference>
<keyword evidence="9" id="KW-0378">Hydrolase</keyword>
<keyword evidence="14" id="KW-0342">GTP-binding</keyword>
<dbReference type="Pfam" id="PF04548">
    <property type="entry name" value="AIG1"/>
    <property type="match status" value="1"/>
</dbReference>
<dbReference type="PROSITE" id="PS51720">
    <property type="entry name" value="G_AIG1"/>
    <property type="match status" value="1"/>
</dbReference>
<dbReference type="RefSeq" id="XP_018291778.1">
    <property type="nucleotide sequence ID" value="XM_018440204.1"/>
</dbReference>
<evidence type="ECO:0000256" key="9">
    <source>
        <dbReference type="ARBA" id="ARBA00022801"/>
    </source>
</evidence>
<keyword evidence="13" id="KW-1133">Transmembrane helix</keyword>
<evidence type="ECO:0000256" key="16">
    <source>
        <dbReference type="ARBA" id="ARBA00024013"/>
    </source>
</evidence>
<keyword evidence="8" id="KW-0547">Nucleotide-binding</keyword>
<dbReference type="InParanoid" id="A0A162NF27"/>
<keyword evidence="4" id="KW-0150">Chloroplast</keyword>
<keyword evidence="19" id="KW-1185">Reference proteome</keyword>
<sequence>MTISDSDSIRDHQTNDTSDLVISALGIIGTGKSSLLNAIAGEHVFETGNGSATTQSVSGEIRQWKSAPAIKSVRLIDTPGLCDCSAHDKETVHEMARYFKSVANGVTAFVLVFSIHDIRLDAYTQSMLDLFRVLLGKDFWNYVIIVFTHVEDDEKDELEANIEAVLDPEDGFVAQICDIYKLSRRTFVPNIVFVSTLNPRTSSYTKKCMRQLYQAVNDCHIRNHNKQFTSKWLTQIIHMPEDRKANFITESIREAWSSLTSNKCQIQ</sequence>
<dbReference type="Gene3D" id="3.40.50.300">
    <property type="entry name" value="P-loop containing nucleotide triphosphate hydrolases"/>
    <property type="match status" value="1"/>
</dbReference>
<dbReference type="GeneID" id="29001110"/>
<dbReference type="AlphaFoldDB" id="A0A162NF27"/>
<organism evidence="18 19">
    <name type="scientific">Phycomyces blakesleeanus (strain ATCC 8743b / DSM 1359 / FGSC 10004 / NBRC 33097 / NRRL 1555)</name>
    <dbReference type="NCBI Taxonomy" id="763407"/>
    <lineage>
        <taxon>Eukaryota</taxon>
        <taxon>Fungi</taxon>
        <taxon>Fungi incertae sedis</taxon>
        <taxon>Mucoromycota</taxon>
        <taxon>Mucoromycotina</taxon>
        <taxon>Mucoromycetes</taxon>
        <taxon>Mucorales</taxon>
        <taxon>Phycomycetaceae</taxon>
        <taxon>Phycomyces</taxon>
    </lineage>
</organism>
<evidence type="ECO:0000313" key="18">
    <source>
        <dbReference type="EMBL" id="OAD73738.1"/>
    </source>
</evidence>
<comment type="cofactor">
    <cofactor evidence="1">
        <name>Mg(2+)</name>
        <dbReference type="ChEBI" id="CHEBI:18420"/>
    </cofactor>
</comment>
<name>A0A162NF27_PHYB8</name>
<gene>
    <name evidence="18" type="ORF">PHYBLDRAFT_55942</name>
</gene>
<dbReference type="GO" id="GO:0016787">
    <property type="term" value="F:hydrolase activity"/>
    <property type="evidence" value="ECO:0007669"/>
    <property type="project" value="UniProtKB-KW"/>
</dbReference>
<evidence type="ECO:0000256" key="8">
    <source>
        <dbReference type="ARBA" id="ARBA00022741"/>
    </source>
</evidence>
<evidence type="ECO:0000256" key="1">
    <source>
        <dbReference type="ARBA" id="ARBA00001946"/>
    </source>
</evidence>
<evidence type="ECO:0000256" key="13">
    <source>
        <dbReference type="ARBA" id="ARBA00022989"/>
    </source>
</evidence>
<keyword evidence="11" id="KW-0460">Magnesium</keyword>
<dbReference type="InterPro" id="IPR045058">
    <property type="entry name" value="GIMA/IAN/Toc"/>
</dbReference>
<dbReference type="VEuPathDB" id="FungiDB:PHYBLDRAFT_55942"/>
<keyword evidence="3" id="KW-0813">Transport</keyword>
<proteinExistence type="predicted"/>
<reference evidence="19" key="1">
    <citation type="submission" date="2015-06" db="EMBL/GenBank/DDBJ databases">
        <title>Expansion of signal transduction pathways in fungi by whole-genome duplication.</title>
        <authorList>
            <consortium name="DOE Joint Genome Institute"/>
            <person name="Corrochano L.M."/>
            <person name="Kuo A."/>
            <person name="Marcet-Houben M."/>
            <person name="Polaino S."/>
            <person name="Salamov A."/>
            <person name="Villalobos J.M."/>
            <person name="Alvarez M.I."/>
            <person name="Avalos J."/>
            <person name="Benito E.P."/>
            <person name="Benoit I."/>
            <person name="Burger G."/>
            <person name="Camino L.P."/>
            <person name="Canovas D."/>
            <person name="Cerda-Olmedo E."/>
            <person name="Cheng J.-F."/>
            <person name="Dominguez A."/>
            <person name="Elias M."/>
            <person name="Eslava A.P."/>
            <person name="Glaser F."/>
            <person name="Grimwood J."/>
            <person name="Gutierrez G."/>
            <person name="Heitman J."/>
            <person name="Henrissat B."/>
            <person name="Iturriaga E.A."/>
            <person name="Lang B.F."/>
            <person name="Lavin J.L."/>
            <person name="Lee S."/>
            <person name="Li W."/>
            <person name="Lindquist E."/>
            <person name="Lopez-Garcia S."/>
            <person name="Luque E.M."/>
            <person name="Marcos A.T."/>
            <person name="Martin J."/>
            <person name="McCluskey K."/>
            <person name="Medina H.R."/>
            <person name="Miralles-Duran A."/>
            <person name="Miyazaki A."/>
            <person name="Munoz-Torres E."/>
            <person name="Oguiza J.A."/>
            <person name="Ohm R."/>
            <person name="Olmedo M."/>
            <person name="Orejas M."/>
            <person name="Ortiz-Castellanos L."/>
            <person name="Pisabarro A.G."/>
            <person name="Rodriguez-Romero J."/>
            <person name="Ruiz-Herrera J."/>
            <person name="Ruiz-Vazquez R."/>
            <person name="Sanz C."/>
            <person name="Schackwitz W."/>
            <person name="Schmutz J."/>
            <person name="Shahriari M."/>
            <person name="Shelest E."/>
            <person name="Silva-Franco F."/>
            <person name="Soanes D."/>
            <person name="Syed K."/>
            <person name="Tagua V.G."/>
            <person name="Talbot N.J."/>
            <person name="Thon M."/>
            <person name="De vries R.P."/>
            <person name="Wiebenga A."/>
            <person name="Yadav J.S."/>
            <person name="Braun E.L."/>
            <person name="Baker S."/>
            <person name="Garre V."/>
            <person name="Horwitz B."/>
            <person name="Torres-Martinez S."/>
            <person name="Idnurm A."/>
            <person name="Herrera-Estrella A."/>
            <person name="Gabaldon T."/>
            <person name="Grigoriev I.V."/>
        </authorList>
    </citation>
    <scope>NUCLEOTIDE SEQUENCE [LARGE SCALE GENOMIC DNA]</scope>
    <source>
        <strain evidence="19">NRRL 1555(-)</strain>
    </source>
</reference>
<dbReference type="Proteomes" id="UP000077315">
    <property type="component" value="Unassembled WGS sequence"/>
</dbReference>
<evidence type="ECO:0000256" key="7">
    <source>
        <dbReference type="ARBA" id="ARBA00022723"/>
    </source>
</evidence>
<dbReference type="SUPFAM" id="SSF52540">
    <property type="entry name" value="P-loop containing nucleoside triphosphate hydrolases"/>
    <property type="match status" value="1"/>
</dbReference>
<dbReference type="PANTHER" id="PTHR10903:SF135">
    <property type="entry name" value="TRANSLOCASE OF CHLOROPLAST 120, CHLOROPLASTIC-RELATED"/>
    <property type="match status" value="1"/>
</dbReference>
<evidence type="ECO:0000256" key="2">
    <source>
        <dbReference type="ARBA" id="ARBA00004167"/>
    </source>
</evidence>
<dbReference type="InterPro" id="IPR006703">
    <property type="entry name" value="G_AIG1"/>
</dbReference>
<dbReference type="OrthoDB" id="8954335at2759"/>
<keyword evidence="15" id="KW-0472">Membrane</keyword>
<dbReference type="InterPro" id="IPR027417">
    <property type="entry name" value="P-loop_NTPase"/>
</dbReference>
<comment type="subcellular location">
    <subcellularLocation>
        <location evidence="2">Membrane</location>
        <topology evidence="2">Single-pass membrane protein</topology>
    </subcellularLocation>
    <subcellularLocation>
        <location evidence="16">Plastid</location>
        <location evidence="16">Chloroplast outer membrane</location>
    </subcellularLocation>
</comment>
<feature type="domain" description="AIG1-type G" evidence="17">
    <location>
        <begin position="17"/>
        <end position="237"/>
    </location>
</feature>
<evidence type="ECO:0000256" key="12">
    <source>
        <dbReference type="ARBA" id="ARBA00022927"/>
    </source>
</evidence>
<evidence type="ECO:0000256" key="6">
    <source>
        <dbReference type="ARBA" id="ARBA00022692"/>
    </source>
</evidence>
<dbReference type="EMBL" id="KV440980">
    <property type="protein sequence ID" value="OAD73738.1"/>
    <property type="molecule type" value="Genomic_DNA"/>
</dbReference>
<keyword evidence="7" id="KW-0479">Metal-binding</keyword>
<evidence type="ECO:0000256" key="3">
    <source>
        <dbReference type="ARBA" id="ARBA00022448"/>
    </source>
</evidence>
<dbReference type="GO" id="GO:0015031">
    <property type="term" value="P:protein transport"/>
    <property type="evidence" value="ECO:0007669"/>
    <property type="project" value="UniProtKB-KW"/>
</dbReference>
<dbReference type="GO" id="GO:0005525">
    <property type="term" value="F:GTP binding"/>
    <property type="evidence" value="ECO:0007669"/>
    <property type="project" value="UniProtKB-KW"/>
</dbReference>
<keyword evidence="6" id="KW-0812">Transmembrane</keyword>
<accession>A0A162NF27</accession>
<keyword evidence="10" id="KW-1002">Plastid outer membrane</keyword>
<dbReference type="PANTHER" id="PTHR10903">
    <property type="entry name" value="GTPASE, IMAP FAMILY MEMBER-RELATED"/>
    <property type="match status" value="1"/>
</dbReference>
<evidence type="ECO:0000259" key="17">
    <source>
        <dbReference type="PROSITE" id="PS51720"/>
    </source>
</evidence>
<dbReference type="GO" id="GO:0016020">
    <property type="term" value="C:membrane"/>
    <property type="evidence" value="ECO:0007669"/>
    <property type="project" value="UniProtKB-SubCell"/>
</dbReference>
<evidence type="ECO:0000256" key="10">
    <source>
        <dbReference type="ARBA" id="ARBA00022805"/>
    </source>
</evidence>
<evidence type="ECO:0000256" key="4">
    <source>
        <dbReference type="ARBA" id="ARBA00022528"/>
    </source>
</evidence>
<evidence type="ECO:0000256" key="14">
    <source>
        <dbReference type="ARBA" id="ARBA00023134"/>
    </source>
</evidence>
<evidence type="ECO:0000256" key="11">
    <source>
        <dbReference type="ARBA" id="ARBA00022842"/>
    </source>
</evidence>
<evidence type="ECO:0000256" key="15">
    <source>
        <dbReference type="ARBA" id="ARBA00023136"/>
    </source>
</evidence>
<dbReference type="STRING" id="763407.A0A162NF27"/>